<keyword evidence="3 6" id="KW-0812">Transmembrane</keyword>
<comment type="caution">
    <text evidence="8">The sequence shown here is derived from an EMBL/GenBank/DDBJ whole genome shotgun (WGS) entry which is preliminary data.</text>
</comment>
<feature type="transmembrane region" description="Helical" evidence="6">
    <location>
        <begin position="264"/>
        <end position="282"/>
    </location>
</feature>
<evidence type="ECO:0000256" key="5">
    <source>
        <dbReference type="ARBA" id="ARBA00023136"/>
    </source>
</evidence>
<comment type="similarity">
    <text evidence="2 6">Belongs to the drug/metabolite transporter (DMT) superfamily. Plant drug/metabolite exporter (P-DME) (TC 2.A.7.4) family.</text>
</comment>
<evidence type="ECO:0000313" key="9">
    <source>
        <dbReference type="Proteomes" id="UP000822688"/>
    </source>
</evidence>
<keyword evidence="5 6" id="KW-0472">Membrane</keyword>
<dbReference type="EMBL" id="CM026421">
    <property type="protein sequence ID" value="KAG0592699.1"/>
    <property type="molecule type" value="Genomic_DNA"/>
</dbReference>
<feature type="transmembrane region" description="Helical" evidence="6">
    <location>
        <begin position="103"/>
        <end position="125"/>
    </location>
</feature>
<feature type="transmembrane region" description="Helical" evidence="6">
    <location>
        <begin position="74"/>
        <end position="97"/>
    </location>
</feature>
<evidence type="ECO:0000256" key="4">
    <source>
        <dbReference type="ARBA" id="ARBA00022989"/>
    </source>
</evidence>
<proteinExistence type="inferred from homology"/>
<keyword evidence="4 6" id="KW-1133">Transmembrane helix</keyword>
<keyword evidence="9" id="KW-1185">Reference proteome</keyword>
<dbReference type="PANTHER" id="PTHR31218">
    <property type="entry name" value="WAT1-RELATED PROTEIN"/>
    <property type="match status" value="1"/>
</dbReference>
<reference evidence="8" key="1">
    <citation type="submission" date="2020-06" db="EMBL/GenBank/DDBJ databases">
        <title>WGS assembly of Ceratodon purpureus strain R40.</title>
        <authorList>
            <person name="Carey S.B."/>
            <person name="Jenkins J."/>
            <person name="Shu S."/>
            <person name="Lovell J.T."/>
            <person name="Sreedasyam A."/>
            <person name="Maumus F."/>
            <person name="Tiley G.P."/>
            <person name="Fernandez-Pozo N."/>
            <person name="Barry K."/>
            <person name="Chen C."/>
            <person name="Wang M."/>
            <person name="Lipzen A."/>
            <person name="Daum C."/>
            <person name="Saski C.A."/>
            <person name="Payton A.C."/>
            <person name="Mcbreen J.C."/>
            <person name="Conrad R.E."/>
            <person name="Kollar L.M."/>
            <person name="Olsson S."/>
            <person name="Huttunen S."/>
            <person name="Landis J.B."/>
            <person name="Wickett N.J."/>
            <person name="Johnson M.G."/>
            <person name="Rensing S.A."/>
            <person name="Grimwood J."/>
            <person name="Schmutz J."/>
            <person name="Mcdaniel S.F."/>
        </authorList>
    </citation>
    <scope>NUCLEOTIDE SEQUENCE</scope>
    <source>
        <strain evidence="8">R40</strain>
    </source>
</reference>
<feature type="transmembrane region" description="Helical" evidence="6">
    <location>
        <begin position="12"/>
        <end position="29"/>
    </location>
</feature>
<dbReference type="InterPro" id="IPR030184">
    <property type="entry name" value="WAT1-related"/>
</dbReference>
<evidence type="ECO:0000256" key="2">
    <source>
        <dbReference type="ARBA" id="ARBA00007635"/>
    </source>
</evidence>
<dbReference type="GO" id="GO:0022857">
    <property type="term" value="F:transmembrane transporter activity"/>
    <property type="evidence" value="ECO:0007669"/>
    <property type="project" value="InterPro"/>
</dbReference>
<feature type="transmembrane region" description="Helical" evidence="6">
    <location>
        <begin position="137"/>
        <end position="155"/>
    </location>
</feature>
<dbReference type="Pfam" id="PF00892">
    <property type="entry name" value="EamA"/>
    <property type="match status" value="2"/>
</dbReference>
<evidence type="ECO:0000313" key="8">
    <source>
        <dbReference type="EMBL" id="KAG0592699.1"/>
    </source>
</evidence>
<feature type="domain" description="EamA" evidence="7">
    <location>
        <begin position="14"/>
        <end position="153"/>
    </location>
</feature>
<name>A0A8T0JCS6_CERPU</name>
<dbReference type="GO" id="GO:0016020">
    <property type="term" value="C:membrane"/>
    <property type="evidence" value="ECO:0007669"/>
    <property type="project" value="UniProtKB-SubCell"/>
</dbReference>
<dbReference type="InterPro" id="IPR037185">
    <property type="entry name" value="EmrE-like"/>
</dbReference>
<feature type="transmembrane region" description="Helical" evidence="6">
    <location>
        <begin position="315"/>
        <end position="336"/>
    </location>
</feature>
<dbReference type="Proteomes" id="UP000822688">
    <property type="component" value="Chromosome 1"/>
</dbReference>
<feature type="transmembrane region" description="Helical" evidence="6">
    <location>
        <begin position="224"/>
        <end position="244"/>
    </location>
</feature>
<evidence type="ECO:0000256" key="3">
    <source>
        <dbReference type="ARBA" id="ARBA00022692"/>
    </source>
</evidence>
<dbReference type="SUPFAM" id="SSF103481">
    <property type="entry name" value="Multidrug resistance efflux transporter EmrE"/>
    <property type="match status" value="2"/>
</dbReference>
<feature type="transmembrane region" description="Helical" evidence="6">
    <location>
        <begin position="41"/>
        <end position="62"/>
    </location>
</feature>
<feature type="transmembrane region" description="Helical" evidence="6">
    <location>
        <begin position="192"/>
        <end position="212"/>
    </location>
</feature>
<sequence length="372" mass="40439">MVSEGWLDKAKVHVAMILGGAGYGGYNVLTKISLSGGVDPFVFSTYRDGIGCIALFLYAVYFERQHWRKMSLEVAGLILAMAIVGVYLQQTLFLYGLQYTNVVFASLVMNCIPVWAFLIAAIFGIEEVAFNRRDGQAKVLGIVLCVSGATILTLYKGPAIFGDPTSVSPLPGTTVSLGDFLSVLQGWEIDRWRLGALCLISNSFLSGVFVNLQVPALKRFPASFTLMSIVTLVGGIMLATTAFFRVKLEPSKWILPPGPDLIAAIYAGLVASGMCLFLHCWSNHKCGPVFVAAYSPMQPIFSTFFGILFLGDAFYFGSVLGATSILTGLFLVVWGIQENLRLKTLSLQIPTREKRTVDAMQPASLLIEPLLS</sequence>
<comment type="subcellular location">
    <subcellularLocation>
        <location evidence="1 6">Membrane</location>
        <topology evidence="1 6">Multi-pass membrane protein</topology>
    </subcellularLocation>
</comment>
<organism evidence="8 9">
    <name type="scientific">Ceratodon purpureus</name>
    <name type="common">Fire moss</name>
    <name type="synonym">Dicranum purpureum</name>
    <dbReference type="NCBI Taxonomy" id="3225"/>
    <lineage>
        <taxon>Eukaryota</taxon>
        <taxon>Viridiplantae</taxon>
        <taxon>Streptophyta</taxon>
        <taxon>Embryophyta</taxon>
        <taxon>Bryophyta</taxon>
        <taxon>Bryophytina</taxon>
        <taxon>Bryopsida</taxon>
        <taxon>Dicranidae</taxon>
        <taxon>Pseudoditrichales</taxon>
        <taxon>Ditrichaceae</taxon>
        <taxon>Ceratodon</taxon>
    </lineage>
</organism>
<accession>A0A8T0JCS6</accession>
<evidence type="ECO:0000259" key="7">
    <source>
        <dbReference type="Pfam" id="PF00892"/>
    </source>
</evidence>
<evidence type="ECO:0000256" key="6">
    <source>
        <dbReference type="RuleBase" id="RU363077"/>
    </source>
</evidence>
<dbReference type="OrthoDB" id="1728340at2759"/>
<dbReference type="AlphaFoldDB" id="A0A8T0JCS6"/>
<feature type="transmembrane region" description="Helical" evidence="6">
    <location>
        <begin position="289"/>
        <end position="309"/>
    </location>
</feature>
<evidence type="ECO:0000256" key="1">
    <source>
        <dbReference type="ARBA" id="ARBA00004141"/>
    </source>
</evidence>
<dbReference type="InterPro" id="IPR000620">
    <property type="entry name" value="EamA_dom"/>
</dbReference>
<protein>
    <recommendedName>
        <fullName evidence="6">WAT1-related protein</fullName>
    </recommendedName>
</protein>
<feature type="domain" description="EamA" evidence="7">
    <location>
        <begin position="194"/>
        <end position="333"/>
    </location>
</feature>
<gene>
    <name evidence="8" type="ORF">KC19_1G274000</name>
</gene>